<keyword evidence="1" id="KW-0677">Repeat</keyword>
<reference evidence="6 7" key="2">
    <citation type="submission" date="2018-11" db="EMBL/GenBank/DDBJ databases">
        <authorList>
            <consortium name="Pathogen Informatics"/>
        </authorList>
    </citation>
    <scope>NUCLEOTIDE SEQUENCE [LARGE SCALE GENOMIC DNA]</scope>
    <source>
        <strain evidence="6 7">Egypt</strain>
    </source>
</reference>
<evidence type="ECO:0000256" key="1">
    <source>
        <dbReference type="ARBA" id="ARBA00022737"/>
    </source>
</evidence>
<evidence type="ECO:0000313" key="7">
    <source>
        <dbReference type="Proteomes" id="UP000272942"/>
    </source>
</evidence>
<feature type="domain" description="Fibronectin type-III" evidence="5">
    <location>
        <begin position="1672"/>
        <end position="1777"/>
    </location>
</feature>
<reference evidence="8" key="1">
    <citation type="submission" date="2016-06" db="UniProtKB">
        <authorList>
            <consortium name="WormBaseParasite"/>
        </authorList>
    </citation>
    <scope>IDENTIFICATION</scope>
</reference>
<dbReference type="Gene3D" id="2.60.40.10">
    <property type="entry name" value="Immunoglobulins"/>
    <property type="match status" value="9"/>
</dbReference>
<feature type="region of interest" description="Disordered" evidence="3">
    <location>
        <begin position="2438"/>
        <end position="2483"/>
    </location>
</feature>
<dbReference type="WBParaSite" id="ECPE_0000208701-mRNA-1">
    <property type="protein sequence ID" value="ECPE_0000208701-mRNA-1"/>
    <property type="gene ID" value="ECPE_0000208701"/>
</dbReference>
<evidence type="ECO:0000313" key="8">
    <source>
        <dbReference type="WBParaSite" id="ECPE_0000208701-mRNA-1"/>
    </source>
</evidence>
<dbReference type="PROSITE" id="PS50853">
    <property type="entry name" value="FN3"/>
    <property type="match status" value="5"/>
</dbReference>
<dbReference type="PANTHER" id="PTHR44170:SF6">
    <property type="entry name" value="CONTACTIN"/>
    <property type="match status" value="1"/>
</dbReference>
<dbReference type="InterPro" id="IPR007110">
    <property type="entry name" value="Ig-like_dom"/>
</dbReference>
<feature type="domain" description="Fibronectin type-III" evidence="5">
    <location>
        <begin position="1447"/>
        <end position="1550"/>
    </location>
</feature>
<evidence type="ECO:0000313" key="6">
    <source>
        <dbReference type="EMBL" id="VDP65378.1"/>
    </source>
</evidence>
<dbReference type="SMART" id="SM00409">
    <property type="entry name" value="IG"/>
    <property type="match status" value="2"/>
</dbReference>
<dbReference type="InterPro" id="IPR036116">
    <property type="entry name" value="FN3_sf"/>
</dbReference>
<dbReference type="InterPro" id="IPR013783">
    <property type="entry name" value="Ig-like_fold"/>
</dbReference>
<dbReference type="SUPFAM" id="SSF49265">
    <property type="entry name" value="Fibronectin type III"/>
    <property type="match status" value="5"/>
</dbReference>
<dbReference type="InterPro" id="IPR036179">
    <property type="entry name" value="Ig-like_dom_sf"/>
</dbReference>
<gene>
    <name evidence="6" type="ORF">ECPE_LOCUS2087</name>
</gene>
<dbReference type="PROSITE" id="PS50835">
    <property type="entry name" value="IG_LIKE"/>
    <property type="match status" value="1"/>
</dbReference>
<feature type="domain" description="Fibronectin type-III" evidence="5">
    <location>
        <begin position="311"/>
        <end position="420"/>
    </location>
</feature>
<dbReference type="InterPro" id="IPR003599">
    <property type="entry name" value="Ig_sub"/>
</dbReference>
<dbReference type="InterPro" id="IPR003961">
    <property type="entry name" value="FN3_dom"/>
</dbReference>
<proteinExistence type="predicted"/>
<name>A0A183A552_9TREM</name>
<dbReference type="PANTHER" id="PTHR44170">
    <property type="entry name" value="PROTEIN SIDEKICK"/>
    <property type="match status" value="1"/>
</dbReference>
<dbReference type="Pfam" id="PF00041">
    <property type="entry name" value="fn3"/>
    <property type="match status" value="2"/>
</dbReference>
<evidence type="ECO:0000259" key="4">
    <source>
        <dbReference type="PROSITE" id="PS50835"/>
    </source>
</evidence>
<feature type="domain" description="Fibronectin type-III" evidence="5">
    <location>
        <begin position="422"/>
        <end position="548"/>
    </location>
</feature>
<feature type="domain" description="Fibronectin type-III" evidence="5">
    <location>
        <begin position="1316"/>
        <end position="1420"/>
    </location>
</feature>
<dbReference type="Proteomes" id="UP000272942">
    <property type="component" value="Unassembled WGS sequence"/>
</dbReference>
<accession>A0A183A552</accession>
<feature type="compositionally biased region" description="Basic and acidic residues" evidence="3">
    <location>
        <begin position="2457"/>
        <end position="2466"/>
    </location>
</feature>
<dbReference type="EMBL" id="UZAN01039407">
    <property type="protein sequence ID" value="VDP65378.1"/>
    <property type="molecule type" value="Genomic_DNA"/>
</dbReference>
<evidence type="ECO:0000256" key="3">
    <source>
        <dbReference type="SAM" id="MobiDB-lite"/>
    </source>
</evidence>
<dbReference type="CDD" id="cd00096">
    <property type="entry name" value="Ig"/>
    <property type="match status" value="1"/>
</dbReference>
<protein>
    <submittedName>
        <fullName evidence="8">Down syndrome cell adhesion molecule-like protein Dscam2</fullName>
    </submittedName>
</protein>
<feature type="compositionally biased region" description="Polar residues" evidence="3">
    <location>
        <begin position="2440"/>
        <end position="2456"/>
    </location>
</feature>
<feature type="compositionally biased region" description="Polar residues" evidence="3">
    <location>
        <begin position="2467"/>
        <end position="2483"/>
    </location>
</feature>
<keyword evidence="2" id="KW-1015">Disulfide bond</keyword>
<evidence type="ECO:0000256" key="2">
    <source>
        <dbReference type="ARBA" id="ARBA00023157"/>
    </source>
</evidence>
<dbReference type="SUPFAM" id="SSF48726">
    <property type="entry name" value="Immunoglobulin"/>
    <property type="match status" value="2"/>
</dbReference>
<organism evidence="8">
    <name type="scientific">Echinostoma caproni</name>
    <dbReference type="NCBI Taxonomy" id="27848"/>
    <lineage>
        <taxon>Eukaryota</taxon>
        <taxon>Metazoa</taxon>
        <taxon>Spiralia</taxon>
        <taxon>Lophotrochozoa</taxon>
        <taxon>Platyhelminthes</taxon>
        <taxon>Trematoda</taxon>
        <taxon>Digenea</taxon>
        <taxon>Plagiorchiida</taxon>
        <taxon>Echinostomata</taxon>
        <taxon>Echinostomatoidea</taxon>
        <taxon>Echinostomatidae</taxon>
        <taxon>Echinostoma</taxon>
    </lineage>
</organism>
<sequence>MQPVGYTQYGNLLTISAAQLIDSGVYRCEAVNPLGREVAHVQLSVFARTRPAVSLPERLSALWNDSLQLPCVVYSHIEARVAFEWLYARPGQTSKPGSAVHNRGSGVGIGTLGSSVATIDYFQRNSTTMPEYGSVLTVRQLRSDNAGVYLCRITSQGGNFSLSTEVQAYICFGQNAQVVQLPLPPDNVVLQPQSVLPTAGVPATGNRINVSFNKPILTQTADVDKFFLFAQPLTGSSLTGSCSDYDPRSGSVLSMSKSDLKQKNRTSLAQFQLDALCPGISYCLRLVAASVLGWSDPSEELEFRSPHGKAEPSLPSSEMFSMISTNDTIDIAWTAYLNNPSCIIQSTNLNYQVEYWKEGESVHSTQIRRVFKYTGLFARITLRQLKPSTRYRIRIALSNITDNTGSHVELIAHTNASPPSWAPRTVQMKRIWSSSAEVAFFFPEFRDSAPVIGFQVHLTCIDPPGCQSRDLRMPISGLNQSLLTHRETGTSDYQDVTETRIPHKAEVFTWLVTELNPHTLYEVRVAAISSTGPGPFSEPPEVFRTAEEVPDYVKNLLVEKNEATALQLHWKQPRSHKGQILHYIIKYSQIVELDHSIRFPDTTRLGRSAPNWAWKYQGVLKGSRSHQSSFWHVAETDRSVFSGFTRSVAPPTQVESISAGSETRANVNQLYPNTYYIFSVAAVSKAGSGRAAVVFGRTMASTEMVNMLQSVDFIQWQTQHNHITNERLLAVHFTDVTMEFLEAPLVWNLQDSSAMVNLSVKFAPVVPSLHNNPSLWWIDGNRMTEFLYRLFWPLQVQTQSATGFTVEWDETSEERWDWLPATSPEYVTWSSTSPRDPDNSTEQFHHHMATLTLRVTSMQPYTHHRLRIWQPLYTLFSPSLENRNFTANPIVHSIPSQWFTTAASVPRSAPGRVHLVVLDDSHLQVSWKPLLPSEWNGPPGGYVITLERIASVLHNNQSKFEELRSPRRMKYDCGHVERDECGIMRQLICVNQTNLHEYVFKGLQSAAVYRVRMRAFSWDVRETSYGPLYGPEVMRVMDDAESETTRAFLKYNAFYAGTQMWTNIPTSSVNKLYALVDSEGFQLQWSEPSVFPCEQTITGYRISVTHIQHEFEERAEDQNTRVIEHAWLVPVEDSRLAIISTASLHSRIDRRRSLRLTTEELITTLRYPSTWAPCVNYDKFRVSIQLTNQRGNGPRSEEVGAQFAPDNERIHGSISLRSITLNKLEQTNITVGRVLLSWKLTRYDRNQRPKHSVSLRWQEIDSVTQVPIGVLARRLLNWPQSLSREAEAVFLVTVDGLVADSTYRFTVDEDNDDDEGDTRPRIHGSGCHFGQTITYIRLSQLTNQNDVSTLNELADTLGPQDFSQSDWITYKPSPQLGQEDAFHVLGLTPYSAYVFRLAAITDAGPSPYSRPSVVMFTRPSYPCEAPEDVSTSLRTVDREFLRRLYGEPVSDRTPTKPCQTIAVRWKPIPETSWNAEPRFYRLIYRVWSRATNDRSDRTLLISHKPSNQPYYEALLPPLPPQTYYQIRLAAQNEFGTGPSSDWIFVFSGDGCPHETASNPWLLDSIVYNSVMNTVNNGPLEVQGFTCSSDRDKVEIKCTWVPITNPKALGYESLEPYSRYTVHIRALLQGDMIRSLWSHAPSSEFVLLSERNPVRFGTCDKDYLCSAQLPPTKPQDLQFRWQSRQTAQISWSPPKRLNGKLHGYRVAIARIQSSSRVVLNELQPEPELIKHFTMDTEYRLANLNQNSTYVVELTAQTEATQFAGFGPPSCLALTTNPCLHLSADIYDSSGPGCSRMIRKLQQLHVERRNQCIHRLPEMYRPTVRSRTAKLDSSVARSANDGTITVTTEPEQISDARINAVYRNQTSTSALSGNLSLQNLEITWDVAPQSDVPASQFLLEVRTSRNLLRWYPVRAVHHTVRQLTLFVDDSALLHAAHASNDDSDDIRDANISTVALEVTRKLIVAAYTQRGVPTDSSSHVAVQFRLIAASPFQLGLPGPGSSWMVIANERNYQLQDANEFLRINIRRHVSKSHMLVHKTPPRSQELMLECCILNDSCVDGEAITPEQTKPLSAPIDGIHTNGKCVPDGLTYPGAIPMHSSFFPVTDQHVETSLSPMLCVDSSWGSRTVSNKTSSSAEVHQLQQDICNRNQLTDGQGFGCSFPYSNDVIGLEETQNYPTPALVEDMSPFEIPFSHSTLPGASHVIRAMDPTDQCSPIVKSQFQTVNCDPALLTDPNCPFHTSMSPYHWSACGKASPSDNNCAHGYQTQVMHSTNPRLSNTTYFVNCPVSPIATQWSNTNNSVNMDRGEMNVYLGEGYSHHTPTAKEARSQSEESCQYVMHYPNPAANLVSYRPTQNAPHQSATQATATEQNWMNISTHIKYAQSKMEASPKRPFSPDLVKSVFNNGLRCNAYILDSDMAGADSYTTQEWRGSPVHNLVYTRPNLLSTGDPQSPGTNSIETEQHGRDTDHGSASCSPIQDALTSTEV</sequence>
<dbReference type="OrthoDB" id="10062932at2759"/>
<dbReference type="CDD" id="cd00063">
    <property type="entry name" value="FN3"/>
    <property type="match status" value="7"/>
</dbReference>
<dbReference type="GO" id="GO:0098609">
    <property type="term" value="P:cell-cell adhesion"/>
    <property type="evidence" value="ECO:0007669"/>
    <property type="project" value="TreeGrafter"/>
</dbReference>
<feature type="domain" description="Ig-like" evidence="4">
    <location>
        <begin position="51"/>
        <end position="167"/>
    </location>
</feature>
<dbReference type="SMART" id="SM00060">
    <property type="entry name" value="FN3"/>
    <property type="match status" value="9"/>
</dbReference>
<evidence type="ECO:0000259" key="5">
    <source>
        <dbReference type="PROSITE" id="PS50853"/>
    </source>
</evidence>
<dbReference type="GO" id="GO:0016020">
    <property type="term" value="C:membrane"/>
    <property type="evidence" value="ECO:0007669"/>
    <property type="project" value="UniProtKB-SubCell"/>
</dbReference>
<keyword evidence="7" id="KW-1185">Reference proteome</keyword>